<comment type="caution">
    <text evidence="2">The sequence shown here is derived from an EMBL/GenBank/DDBJ whole genome shotgun (WGS) entry which is preliminary data.</text>
</comment>
<dbReference type="PATRIC" id="fig|1116472.3.peg.461"/>
<dbReference type="SUPFAM" id="SSF56112">
    <property type="entry name" value="Protein kinase-like (PK-like)"/>
    <property type="match status" value="1"/>
</dbReference>
<dbReference type="InterPro" id="IPR050249">
    <property type="entry name" value="Pseudomonas-type_ThrB"/>
</dbReference>
<dbReference type="EMBL" id="AYLO01000011">
    <property type="protein sequence ID" value="ESS73775.1"/>
    <property type="molecule type" value="Genomic_DNA"/>
</dbReference>
<reference evidence="2 3" key="1">
    <citation type="journal article" date="2013" name="Genome Announc.">
        <title>Draft Genome Sequence of the Methanotrophic Gammaproteobacterium Methyloglobulus morosus DSM 22980 Strain KoM1.</title>
        <authorList>
            <person name="Poehlein A."/>
            <person name="Deutzmann J.S."/>
            <person name="Daniel R."/>
            <person name="Simeonova D.D."/>
        </authorList>
    </citation>
    <scope>NUCLEOTIDE SEQUENCE [LARGE SCALE GENOMIC DNA]</scope>
    <source>
        <strain evidence="2 3">KoM1</strain>
    </source>
</reference>
<dbReference type="Proteomes" id="UP000017842">
    <property type="component" value="Unassembled WGS sequence"/>
</dbReference>
<feature type="domain" description="Aminoglycoside phosphotransferase" evidence="1">
    <location>
        <begin position="25"/>
        <end position="270"/>
    </location>
</feature>
<dbReference type="AlphaFoldDB" id="V5BKC6"/>
<protein>
    <submittedName>
        <fullName evidence="2">Aminoglycoside phosphotransferase</fullName>
    </submittedName>
</protein>
<evidence type="ECO:0000259" key="1">
    <source>
        <dbReference type="Pfam" id="PF01636"/>
    </source>
</evidence>
<accession>V5BKC6</accession>
<dbReference type="Pfam" id="PF01636">
    <property type="entry name" value="APH"/>
    <property type="match status" value="1"/>
</dbReference>
<keyword evidence="3" id="KW-1185">Reference proteome</keyword>
<name>V5BKC6_9GAMM</name>
<dbReference type="eggNOG" id="COG2334">
    <property type="taxonomic scope" value="Bacteria"/>
</dbReference>
<dbReference type="STRING" id="1116472.MGMO_11c00820"/>
<organism evidence="2 3">
    <name type="scientific">Methyloglobulus morosus KoM1</name>
    <dbReference type="NCBI Taxonomy" id="1116472"/>
    <lineage>
        <taxon>Bacteria</taxon>
        <taxon>Pseudomonadati</taxon>
        <taxon>Pseudomonadota</taxon>
        <taxon>Gammaproteobacteria</taxon>
        <taxon>Methylococcales</taxon>
        <taxon>Methylococcaceae</taxon>
        <taxon>Methyloglobulus</taxon>
    </lineage>
</organism>
<dbReference type="InterPro" id="IPR002575">
    <property type="entry name" value="Aminoglycoside_PTrfase"/>
</dbReference>
<dbReference type="PANTHER" id="PTHR21064:SF5">
    <property type="entry name" value="SLR1880 PROTEIN"/>
    <property type="match status" value="1"/>
</dbReference>
<sequence length="357" mass="40610">MRDPLNNQMPLNVIAQQFSRSATNIQPLGNGFINDTYRVTTGTKPFVLQKINKHVFPNPEQIMTNLMALNRHIGRVNDKSIALKIPQLLPTGNGDNFFCDGQGDYWRALNYIENTESLETIADLAQAEQVGSALGQFHRLAYGLDATTLCDTLPGFHITPGYLRHYQEVKNRTPIAENSYCRDFIARLQHIVNDLETAKEQGFLSLKVIHGDPKLNNFLFDTTSGHIVSIVDLDTVKPGLIHYDIGDCLRSCSHNTMTDSFDLEICRRLLTSYLAQMGNLFSMNDYQFLYPAIRLIPFELGIRFYTDYLDGNRYFKVTEPDDNLRRANSQFLLCASVMAQEIEIKNLIMQLQLQSVN</sequence>
<dbReference type="GO" id="GO:0016740">
    <property type="term" value="F:transferase activity"/>
    <property type="evidence" value="ECO:0007669"/>
    <property type="project" value="UniProtKB-KW"/>
</dbReference>
<evidence type="ECO:0000313" key="3">
    <source>
        <dbReference type="Proteomes" id="UP000017842"/>
    </source>
</evidence>
<keyword evidence="2" id="KW-0808">Transferase</keyword>
<proteinExistence type="predicted"/>
<dbReference type="InterPro" id="IPR011009">
    <property type="entry name" value="Kinase-like_dom_sf"/>
</dbReference>
<dbReference type="Gene3D" id="3.90.1200.10">
    <property type="match status" value="1"/>
</dbReference>
<gene>
    <name evidence="2" type="ORF">MGMO_11c00820</name>
</gene>
<dbReference type="PANTHER" id="PTHR21064">
    <property type="entry name" value="AMINOGLYCOSIDE PHOSPHOTRANSFERASE DOMAIN-CONTAINING PROTEIN-RELATED"/>
    <property type="match status" value="1"/>
</dbReference>
<evidence type="ECO:0000313" key="2">
    <source>
        <dbReference type="EMBL" id="ESS73775.1"/>
    </source>
</evidence>